<dbReference type="InterPro" id="IPR001680">
    <property type="entry name" value="WD40_rpt"/>
</dbReference>
<feature type="repeat" description="WD" evidence="3">
    <location>
        <begin position="279"/>
        <end position="311"/>
    </location>
</feature>
<sequence length="692" mass="76081">MAEAAPLPDSAGSPDDAEGGSISDKASSKTNVSTTGSDPKLPDSSSSEGDLVGVRKLQKNDSGIDVEKSSSASTKDGLSSDADCGDSVSECFVDSTGFSESVKSEDSHSRPDDDGDVDASFSDNNLDSSDASPNQSNQRGGFRDTINMETTDGVSSSDAHVNDTDEGMRHGSDEDDEDEAADAVSSKRKRRHEPALSSSDTDSDEDGDTAAMDTGEKSDKEEEGREKSDKPWPKHKWIALSDLRQREIGMTNRTPPSLFRERVQGSLQMVQRLKLQYKMEYHDGCVNALHFNRIGTLLASGSDDLHIVLWNWVRNRRALIYDSGHRSNVFQAKFMPFSGDCHVVSCARDGQVRLAELSLTGICKGTKKLAQHRGAAHKLALEYDSPHVFLSCGEDALTYQIDLREDKAQKLVVTKENDAKVALYSIHSNPANSNEFCTGGRDHFIRIYDKRKINEEVNGGIVKKFCPQHLENISMKANVTCACYNYNGTEILGSYNDEDIYLFDNSHSDGASFTHRYVGHRNNATVKGVNFYGPRSEYIVSGSDCGHVFLWEKETEQIAQFMEADDCGVVNVLEPHPFAPVLATSGLDHDVKIWAPSAHGPTKLDGLTVVKRKNRRDRENDRFHEPEMIDGQMLWFIMHHFRRSARRRLRQEGEEVSSSSDNSDDDDSDDDGAEGGGGGGGSGADRMQCQTS</sequence>
<feature type="region of interest" description="Disordered" evidence="4">
    <location>
        <begin position="649"/>
        <end position="692"/>
    </location>
</feature>
<accession>A0AAN9BII3</accession>
<evidence type="ECO:0008006" key="7">
    <source>
        <dbReference type="Google" id="ProtNLM"/>
    </source>
</evidence>
<evidence type="ECO:0000256" key="4">
    <source>
        <dbReference type="SAM" id="MobiDB-lite"/>
    </source>
</evidence>
<feature type="compositionally biased region" description="Basic and acidic residues" evidence="4">
    <location>
        <begin position="102"/>
        <end position="112"/>
    </location>
</feature>
<dbReference type="InterPro" id="IPR015943">
    <property type="entry name" value="WD40/YVTN_repeat-like_dom_sf"/>
</dbReference>
<evidence type="ECO:0000256" key="3">
    <source>
        <dbReference type="PROSITE-ProRule" id="PRU00221"/>
    </source>
</evidence>
<evidence type="ECO:0000313" key="6">
    <source>
        <dbReference type="Proteomes" id="UP001374579"/>
    </source>
</evidence>
<feature type="region of interest" description="Disordered" evidence="4">
    <location>
        <begin position="1"/>
        <end position="236"/>
    </location>
</feature>
<protein>
    <recommendedName>
        <fullName evidence="7">DDB1- and CUL4-associated factor 8</fullName>
    </recommendedName>
</protein>
<dbReference type="PANTHER" id="PTHR15574">
    <property type="entry name" value="WD REPEAT DOMAIN-CONTAINING FAMILY"/>
    <property type="match status" value="1"/>
</dbReference>
<dbReference type="Proteomes" id="UP001374579">
    <property type="component" value="Unassembled WGS sequence"/>
</dbReference>
<evidence type="ECO:0000313" key="5">
    <source>
        <dbReference type="EMBL" id="KAK7105786.1"/>
    </source>
</evidence>
<keyword evidence="2" id="KW-0677">Repeat</keyword>
<keyword evidence="6" id="KW-1185">Reference proteome</keyword>
<evidence type="ECO:0000256" key="1">
    <source>
        <dbReference type="ARBA" id="ARBA00022574"/>
    </source>
</evidence>
<dbReference type="PANTHER" id="PTHR15574:SF21">
    <property type="entry name" value="DDB1- AND CUL4-ASSOCIATED FACTOR 8"/>
    <property type="match status" value="1"/>
</dbReference>
<dbReference type="PROSITE" id="PS50082">
    <property type="entry name" value="WD_REPEATS_2"/>
    <property type="match status" value="1"/>
</dbReference>
<dbReference type="Gene3D" id="2.130.10.10">
    <property type="entry name" value="YVTN repeat-like/Quinoprotein amine dehydrogenase"/>
    <property type="match status" value="1"/>
</dbReference>
<feature type="compositionally biased region" description="Polar residues" evidence="4">
    <location>
        <begin position="124"/>
        <end position="139"/>
    </location>
</feature>
<dbReference type="EMBL" id="JBAMIC010000007">
    <property type="protein sequence ID" value="KAK7105786.1"/>
    <property type="molecule type" value="Genomic_DNA"/>
</dbReference>
<organism evidence="5 6">
    <name type="scientific">Littorina saxatilis</name>
    <dbReference type="NCBI Taxonomy" id="31220"/>
    <lineage>
        <taxon>Eukaryota</taxon>
        <taxon>Metazoa</taxon>
        <taxon>Spiralia</taxon>
        <taxon>Lophotrochozoa</taxon>
        <taxon>Mollusca</taxon>
        <taxon>Gastropoda</taxon>
        <taxon>Caenogastropoda</taxon>
        <taxon>Littorinimorpha</taxon>
        <taxon>Littorinoidea</taxon>
        <taxon>Littorinidae</taxon>
        <taxon>Littorina</taxon>
    </lineage>
</organism>
<proteinExistence type="predicted"/>
<feature type="compositionally biased region" description="Polar residues" evidence="4">
    <location>
        <begin position="24"/>
        <end position="48"/>
    </location>
</feature>
<dbReference type="InterPro" id="IPR045151">
    <property type="entry name" value="DCAF8"/>
</dbReference>
<feature type="compositionally biased region" description="Basic and acidic residues" evidence="4">
    <location>
        <begin position="160"/>
        <end position="172"/>
    </location>
</feature>
<feature type="compositionally biased region" description="Acidic residues" evidence="4">
    <location>
        <begin position="662"/>
        <end position="673"/>
    </location>
</feature>
<dbReference type="GO" id="GO:0080008">
    <property type="term" value="C:Cul4-RING E3 ubiquitin ligase complex"/>
    <property type="evidence" value="ECO:0007669"/>
    <property type="project" value="TreeGrafter"/>
</dbReference>
<comment type="caution">
    <text evidence="5">The sequence shown here is derived from an EMBL/GenBank/DDBJ whole genome shotgun (WGS) entry which is preliminary data.</text>
</comment>
<dbReference type="PROSITE" id="PS50294">
    <property type="entry name" value="WD_REPEATS_REGION"/>
    <property type="match status" value="1"/>
</dbReference>
<gene>
    <name evidence="5" type="ORF">V1264_017120</name>
</gene>
<name>A0AAN9BII3_9CAEN</name>
<feature type="compositionally biased region" description="Basic and acidic residues" evidence="4">
    <location>
        <begin position="214"/>
        <end position="232"/>
    </location>
</feature>
<feature type="compositionally biased region" description="Polar residues" evidence="4">
    <location>
        <begin position="147"/>
        <end position="159"/>
    </location>
</feature>
<dbReference type="GO" id="GO:0005737">
    <property type="term" value="C:cytoplasm"/>
    <property type="evidence" value="ECO:0007669"/>
    <property type="project" value="TreeGrafter"/>
</dbReference>
<dbReference type="AlphaFoldDB" id="A0AAN9BII3"/>
<keyword evidence="1 3" id="KW-0853">WD repeat</keyword>
<dbReference type="SUPFAM" id="SSF50978">
    <property type="entry name" value="WD40 repeat-like"/>
    <property type="match status" value="1"/>
</dbReference>
<evidence type="ECO:0000256" key="2">
    <source>
        <dbReference type="ARBA" id="ARBA00022737"/>
    </source>
</evidence>
<feature type="compositionally biased region" description="Gly residues" evidence="4">
    <location>
        <begin position="674"/>
        <end position="683"/>
    </location>
</feature>
<reference evidence="5 6" key="1">
    <citation type="submission" date="2024-02" db="EMBL/GenBank/DDBJ databases">
        <title>Chromosome-scale genome assembly of the rough periwinkle Littorina saxatilis.</title>
        <authorList>
            <person name="De Jode A."/>
            <person name="Faria R."/>
            <person name="Formenti G."/>
            <person name="Sims Y."/>
            <person name="Smith T.P."/>
            <person name="Tracey A."/>
            <person name="Wood J.M.D."/>
            <person name="Zagrodzka Z.B."/>
            <person name="Johannesson K."/>
            <person name="Butlin R.K."/>
            <person name="Leder E.H."/>
        </authorList>
    </citation>
    <scope>NUCLEOTIDE SEQUENCE [LARGE SCALE GENOMIC DNA]</scope>
    <source>
        <strain evidence="5">Snail1</strain>
        <tissue evidence="5">Muscle</tissue>
    </source>
</reference>
<dbReference type="SMART" id="SM00320">
    <property type="entry name" value="WD40"/>
    <property type="match status" value="7"/>
</dbReference>
<dbReference type="InterPro" id="IPR036322">
    <property type="entry name" value="WD40_repeat_dom_sf"/>
</dbReference>
<dbReference type="Pfam" id="PF00400">
    <property type="entry name" value="WD40"/>
    <property type="match status" value="2"/>
</dbReference>